<dbReference type="Proteomes" id="UP000030706">
    <property type="component" value="Unassembled WGS sequence"/>
</dbReference>
<feature type="transmembrane region" description="Helical" evidence="2">
    <location>
        <begin position="93"/>
        <end position="113"/>
    </location>
</feature>
<dbReference type="HOGENOM" id="CLU_1528719_0_0_1"/>
<dbReference type="AlphaFoldDB" id="A0A074XT22"/>
<accession>A0A074XT22</accession>
<proteinExistence type="predicted"/>
<dbReference type="SUPFAM" id="SSF103473">
    <property type="entry name" value="MFS general substrate transporter"/>
    <property type="match status" value="1"/>
</dbReference>
<dbReference type="GeneID" id="40741940"/>
<evidence type="ECO:0000256" key="2">
    <source>
        <dbReference type="SAM" id="Phobius"/>
    </source>
</evidence>
<keyword evidence="4" id="KW-1185">Reference proteome</keyword>
<reference evidence="3 4" key="1">
    <citation type="journal article" date="2014" name="BMC Genomics">
        <title>Genome sequencing of four Aureobasidium pullulans varieties: biotechnological potential, stress tolerance, and description of new species.</title>
        <authorList>
            <person name="Gostin Ar C."/>
            <person name="Ohm R.A."/>
            <person name="Kogej T."/>
            <person name="Sonjak S."/>
            <person name="Turk M."/>
            <person name="Zajc J."/>
            <person name="Zalar P."/>
            <person name="Grube M."/>
            <person name="Sun H."/>
            <person name="Han J."/>
            <person name="Sharma A."/>
            <person name="Chiniquy J."/>
            <person name="Ngan C.Y."/>
            <person name="Lipzen A."/>
            <person name="Barry K."/>
            <person name="Grigoriev I.V."/>
            <person name="Gunde-Cimerman N."/>
        </authorList>
    </citation>
    <scope>NUCLEOTIDE SEQUENCE [LARGE SCALE GENOMIC DNA]</scope>
    <source>
        <strain evidence="3 4">EXF-150</strain>
    </source>
</reference>
<keyword evidence="2" id="KW-1133">Transmembrane helix</keyword>
<sequence>MTHSTQNGPPDGQRTDSDSSEKQEYEPSALGSLTLSPSATVEDREKNWPSGWRPYTALFGGFLLMFNSWGCVNAYGTFASYYSESLFQGDDILLSNLIGSTQCFVVLFFSFIVGRLLDADHSRQLLLAGSVIITIGMFMLSISNGNGGLNQGNYGLTWLTQGLVTGLGMACFFVSR</sequence>
<protein>
    <recommendedName>
        <fullName evidence="5">MFS general substrate transporter</fullName>
    </recommendedName>
</protein>
<dbReference type="EMBL" id="KL584975">
    <property type="protein sequence ID" value="KEQ88625.1"/>
    <property type="molecule type" value="Genomic_DNA"/>
</dbReference>
<evidence type="ECO:0008006" key="5">
    <source>
        <dbReference type="Google" id="ProtNLM"/>
    </source>
</evidence>
<gene>
    <name evidence="3" type="ORF">M438DRAFT_250054</name>
</gene>
<dbReference type="RefSeq" id="XP_029764812.1">
    <property type="nucleotide sequence ID" value="XM_029899634.1"/>
</dbReference>
<dbReference type="InterPro" id="IPR036259">
    <property type="entry name" value="MFS_trans_sf"/>
</dbReference>
<dbReference type="OrthoDB" id="6509908at2759"/>
<dbReference type="Gene3D" id="1.20.1250.20">
    <property type="entry name" value="MFS general substrate transporter like domains"/>
    <property type="match status" value="1"/>
</dbReference>
<feature type="transmembrane region" description="Helical" evidence="2">
    <location>
        <begin position="155"/>
        <end position="174"/>
    </location>
</feature>
<evidence type="ECO:0000313" key="4">
    <source>
        <dbReference type="Proteomes" id="UP000030706"/>
    </source>
</evidence>
<evidence type="ECO:0000313" key="3">
    <source>
        <dbReference type="EMBL" id="KEQ88625.1"/>
    </source>
</evidence>
<feature type="compositionally biased region" description="Basic and acidic residues" evidence="1">
    <location>
        <begin position="13"/>
        <end position="25"/>
    </location>
</feature>
<feature type="non-terminal residue" evidence="3">
    <location>
        <position position="176"/>
    </location>
</feature>
<organism evidence="3 4">
    <name type="scientific">Aureobasidium pullulans EXF-150</name>
    <dbReference type="NCBI Taxonomy" id="1043002"/>
    <lineage>
        <taxon>Eukaryota</taxon>
        <taxon>Fungi</taxon>
        <taxon>Dikarya</taxon>
        <taxon>Ascomycota</taxon>
        <taxon>Pezizomycotina</taxon>
        <taxon>Dothideomycetes</taxon>
        <taxon>Dothideomycetidae</taxon>
        <taxon>Dothideales</taxon>
        <taxon>Saccotheciaceae</taxon>
        <taxon>Aureobasidium</taxon>
    </lineage>
</organism>
<feature type="region of interest" description="Disordered" evidence="1">
    <location>
        <begin position="1"/>
        <end position="31"/>
    </location>
</feature>
<keyword evidence="2" id="KW-0472">Membrane</keyword>
<name>A0A074XT22_AURPU</name>
<feature type="transmembrane region" description="Helical" evidence="2">
    <location>
        <begin position="55"/>
        <end position="81"/>
    </location>
</feature>
<evidence type="ECO:0000256" key="1">
    <source>
        <dbReference type="SAM" id="MobiDB-lite"/>
    </source>
</evidence>
<feature type="transmembrane region" description="Helical" evidence="2">
    <location>
        <begin position="125"/>
        <end position="143"/>
    </location>
</feature>
<keyword evidence="2" id="KW-0812">Transmembrane</keyword>